<protein>
    <submittedName>
        <fullName evidence="2">Uncharacterized protein</fullName>
    </submittedName>
</protein>
<dbReference type="RefSeq" id="WP_247262859.1">
    <property type="nucleotide sequence ID" value="NZ_JALJQZ010000084.1"/>
</dbReference>
<gene>
    <name evidence="2" type="ORF">ACFOVS_03040</name>
</gene>
<proteinExistence type="predicted"/>
<accession>A0ABV8E3W0</accession>
<feature type="compositionally biased region" description="Basic and acidic residues" evidence="1">
    <location>
        <begin position="44"/>
        <end position="57"/>
    </location>
</feature>
<reference evidence="3" key="1">
    <citation type="journal article" date="2019" name="Int. J. Syst. Evol. Microbiol.">
        <title>The Global Catalogue of Microorganisms (GCM) 10K type strain sequencing project: providing services to taxonomists for standard genome sequencing and annotation.</title>
        <authorList>
            <consortium name="The Broad Institute Genomics Platform"/>
            <consortium name="The Broad Institute Genome Sequencing Center for Infectious Disease"/>
            <person name="Wu L."/>
            <person name="Ma J."/>
        </authorList>
    </citation>
    <scope>NUCLEOTIDE SEQUENCE [LARGE SCALE GENOMIC DNA]</scope>
    <source>
        <strain evidence="3">TBRC 5781</strain>
    </source>
</reference>
<sequence>MSQNYSKSRQEAEIAFMNIQVQATAPKSAIDEIDLLDKQRQQKTERLRQARLERDEATSAFDKSGASNHLK</sequence>
<comment type="caution">
    <text evidence="2">The sequence shown here is derived from an EMBL/GenBank/DDBJ whole genome shotgun (WGS) entry which is preliminary data.</text>
</comment>
<dbReference type="EMBL" id="JBHSBD010000009">
    <property type="protein sequence ID" value="MFC3967126.1"/>
    <property type="molecule type" value="Genomic_DNA"/>
</dbReference>
<organism evidence="2 3">
    <name type="scientific">Rhizobium lemnae</name>
    <dbReference type="NCBI Taxonomy" id="1214924"/>
    <lineage>
        <taxon>Bacteria</taxon>
        <taxon>Pseudomonadati</taxon>
        <taxon>Pseudomonadota</taxon>
        <taxon>Alphaproteobacteria</taxon>
        <taxon>Hyphomicrobiales</taxon>
        <taxon>Rhizobiaceae</taxon>
        <taxon>Rhizobium/Agrobacterium group</taxon>
        <taxon>Rhizobium</taxon>
    </lineage>
</organism>
<name>A0ABV8E3W0_9HYPH</name>
<feature type="region of interest" description="Disordered" evidence="1">
    <location>
        <begin position="44"/>
        <end position="71"/>
    </location>
</feature>
<dbReference type="Proteomes" id="UP001595697">
    <property type="component" value="Unassembled WGS sequence"/>
</dbReference>
<evidence type="ECO:0000313" key="3">
    <source>
        <dbReference type="Proteomes" id="UP001595697"/>
    </source>
</evidence>
<evidence type="ECO:0000256" key="1">
    <source>
        <dbReference type="SAM" id="MobiDB-lite"/>
    </source>
</evidence>
<keyword evidence="3" id="KW-1185">Reference proteome</keyword>
<evidence type="ECO:0000313" key="2">
    <source>
        <dbReference type="EMBL" id="MFC3967126.1"/>
    </source>
</evidence>